<evidence type="ECO:0000313" key="2">
    <source>
        <dbReference type="Proteomes" id="UP000019141"/>
    </source>
</evidence>
<reference evidence="1 2" key="1">
    <citation type="journal article" date="2014" name="Nature">
        <title>An environmental bacterial taxon with a large and distinct metabolic repertoire.</title>
        <authorList>
            <person name="Wilson M.C."/>
            <person name="Mori T."/>
            <person name="Ruckert C."/>
            <person name="Uria A.R."/>
            <person name="Helf M.J."/>
            <person name="Takada K."/>
            <person name="Gernert C."/>
            <person name="Steffens U.A."/>
            <person name="Heycke N."/>
            <person name="Schmitt S."/>
            <person name="Rinke C."/>
            <person name="Helfrich E.J."/>
            <person name="Brachmann A.O."/>
            <person name="Gurgui C."/>
            <person name="Wakimoto T."/>
            <person name="Kracht M."/>
            <person name="Crusemann M."/>
            <person name="Hentschel U."/>
            <person name="Abe I."/>
            <person name="Matsunaga S."/>
            <person name="Kalinowski J."/>
            <person name="Takeyama H."/>
            <person name="Piel J."/>
        </authorList>
    </citation>
    <scope>NUCLEOTIDE SEQUENCE [LARGE SCALE GENOMIC DNA]</scope>
    <source>
        <strain evidence="2">TSY1</strain>
    </source>
</reference>
<comment type="caution">
    <text evidence="1">The sequence shown here is derived from an EMBL/GenBank/DDBJ whole genome shotgun (WGS) entry which is preliminary data.</text>
</comment>
<dbReference type="EMBL" id="AZHW01000048">
    <property type="protein sequence ID" value="ETX03430.1"/>
    <property type="molecule type" value="Genomic_DNA"/>
</dbReference>
<dbReference type="PATRIC" id="fig|1429438.4.peg.202"/>
<evidence type="ECO:0000313" key="1">
    <source>
        <dbReference type="EMBL" id="ETX03430.1"/>
    </source>
</evidence>
<dbReference type="AlphaFoldDB" id="W4LZT0"/>
<sequence>MTLAVRVLFEHTTVAALAAYVASVDMMRDREPLDQNSDEEIERW</sequence>
<dbReference type="HOGENOM" id="CLU_3213820_0_0_7"/>
<keyword evidence="2" id="KW-1185">Reference proteome</keyword>
<proteinExistence type="predicted"/>
<accession>W4LZT0</accession>
<name>W4LZT0_ENTF1</name>
<dbReference type="Proteomes" id="UP000019141">
    <property type="component" value="Unassembled WGS sequence"/>
</dbReference>
<gene>
    <name evidence="1" type="ORF">ETSY1_00035</name>
</gene>
<protein>
    <submittedName>
        <fullName evidence="1">Uncharacterized protein</fullName>
    </submittedName>
</protein>
<organism evidence="1 2">
    <name type="scientific">Entotheonella factor</name>
    <dbReference type="NCBI Taxonomy" id="1429438"/>
    <lineage>
        <taxon>Bacteria</taxon>
        <taxon>Pseudomonadati</taxon>
        <taxon>Nitrospinota/Tectimicrobiota group</taxon>
        <taxon>Candidatus Tectimicrobiota</taxon>
        <taxon>Candidatus Entotheonellia</taxon>
        <taxon>Candidatus Entotheonellales</taxon>
        <taxon>Candidatus Entotheonellaceae</taxon>
        <taxon>Candidatus Entotheonella</taxon>
    </lineage>
</organism>